<feature type="compositionally biased region" description="Polar residues" evidence="1">
    <location>
        <begin position="65"/>
        <end position="83"/>
    </location>
</feature>
<protein>
    <submittedName>
        <fullName evidence="2">Uncharacterized protein</fullName>
    </submittedName>
</protein>
<accession>A0A8D0H1L4</accession>
<reference evidence="2" key="2">
    <citation type="submission" date="2025-09" db="UniProtKB">
        <authorList>
            <consortium name="Ensembl"/>
        </authorList>
    </citation>
    <scope>IDENTIFICATION</scope>
</reference>
<feature type="region of interest" description="Disordered" evidence="1">
    <location>
        <begin position="252"/>
        <end position="344"/>
    </location>
</feature>
<feature type="region of interest" description="Disordered" evidence="1">
    <location>
        <begin position="403"/>
        <end position="480"/>
    </location>
</feature>
<feature type="compositionally biased region" description="Basic and acidic residues" evidence="1">
    <location>
        <begin position="424"/>
        <end position="444"/>
    </location>
</feature>
<reference evidence="2" key="1">
    <citation type="submission" date="2025-08" db="UniProtKB">
        <authorList>
            <consortium name="Ensembl"/>
        </authorList>
    </citation>
    <scope>IDENTIFICATION</scope>
</reference>
<evidence type="ECO:0000313" key="3">
    <source>
        <dbReference type="Proteomes" id="UP000694392"/>
    </source>
</evidence>
<proteinExistence type="predicted"/>
<feature type="compositionally biased region" description="Low complexity" evidence="1">
    <location>
        <begin position="445"/>
        <end position="463"/>
    </location>
</feature>
<feature type="region of interest" description="Disordered" evidence="1">
    <location>
        <begin position="369"/>
        <end position="389"/>
    </location>
</feature>
<dbReference type="AlphaFoldDB" id="A0A8D0H1L4"/>
<feature type="compositionally biased region" description="Polar residues" evidence="1">
    <location>
        <begin position="509"/>
        <end position="533"/>
    </location>
</feature>
<feature type="compositionally biased region" description="Polar residues" evidence="1">
    <location>
        <begin position="315"/>
        <end position="338"/>
    </location>
</feature>
<organism evidence="2 3">
    <name type="scientific">Sphenodon punctatus</name>
    <name type="common">Tuatara</name>
    <name type="synonym">Hatteria punctata</name>
    <dbReference type="NCBI Taxonomy" id="8508"/>
    <lineage>
        <taxon>Eukaryota</taxon>
        <taxon>Metazoa</taxon>
        <taxon>Chordata</taxon>
        <taxon>Craniata</taxon>
        <taxon>Vertebrata</taxon>
        <taxon>Euteleostomi</taxon>
        <taxon>Lepidosauria</taxon>
        <taxon>Sphenodontia</taxon>
        <taxon>Sphenodontidae</taxon>
        <taxon>Sphenodon</taxon>
    </lineage>
</organism>
<feature type="compositionally biased region" description="Polar residues" evidence="1">
    <location>
        <begin position="464"/>
        <end position="480"/>
    </location>
</feature>
<keyword evidence="3" id="KW-1185">Reference proteome</keyword>
<dbReference type="Ensembl" id="ENSSPUT00000018206.1">
    <property type="protein sequence ID" value="ENSSPUP00000017086.1"/>
    <property type="gene ID" value="ENSSPUG00000013235.1"/>
</dbReference>
<evidence type="ECO:0000313" key="2">
    <source>
        <dbReference type="Ensembl" id="ENSSPUP00000017086.1"/>
    </source>
</evidence>
<name>A0A8D0H1L4_SPHPU</name>
<feature type="compositionally biased region" description="Low complexity" evidence="1">
    <location>
        <begin position="120"/>
        <end position="141"/>
    </location>
</feature>
<feature type="region of interest" description="Disordered" evidence="1">
    <location>
        <begin position="65"/>
        <end position="168"/>
    </location>
</feature>
<evidence type="ECO:0000256" key="1">
    <source>
        <dbReference type="SAM" id="MobiDB-lite"/>
    </source>
</evidence>
<dbReference type="Proteomes" id="UP000694392">
    <property type="component" value="Unplaced"/>
</dbReference>
<feature type="compositionally biased region" description="Polar residues" evidence="1">
    <location>
        <begin position="540"/>
        <end position="567"/>
    </location>
</feature>
<dbReference type="GeneTree" id="ENSGT00940000154785"/>
<feature type="region of interest" description="Disordered" evidence="1">
    <location>
        <begin position="509"/>
        <end position="567"/>
    </location>
</feature>
<sequence length="575" mass="62042">MQYTLGDLMTQSIRMYTASLPVVHVRILIDLKQKRISPHGGSNENIENLGDAAAKQCCMEPTSRTYSTSANNLAMSSSTPTARHQSRPKGYNSDDNLCEQSREVELPSRAHGRCVVSRPNSLESSRNASNSSSPLSLKGSLDQIHGRSESLGSEDMVPSRDTTALSRDSQFCHSSSVVLASIRQDLSPNRNGLLSYDMPQSNPVQFHPGRLQTASPGSEMVTLEEFLKESNRLSPPSDASSNRDDLLSDYFRKANEPSPIGNQLAQTGRKEAAKMPTSYVTPTVKMAATSEEGRAAKPGHCVKPNRRLTEPEPLVNSTGSLKLTHTSQNQPLNSLRQMAQSSTLSRRSASLSRAFSLASADLLTSTGPEAYRQESSQKPAADICVSRDSGSQSSQLSALSCSRVSLRERPQSAKASVSVQGIDSRCRQPDVRRFSLAPPKDERPLSSPQSSSSPTASTSNLNSQQQERTNVGSGQHYSPVQYTTTKVRSKLAPRSGEVATVTPVRVVSSNTEGDVSQGQNPSDTVVTKSQSRSPECKTVSVGTEDSNRSGGSKSNPASPDPQGDQQTVWYEYGCV</sequence>